<accession>A0A8J5HFU9</accession>
<dbReference type="GO" id="GO:0005524">
    <property type="term" value="F:ATP binding"/>
    <property type="evidence" value="ECO:0007669"/>
    <property type="project" value="UniProtKB-UniRule"/>
</dbReference>
<dbReference type="FunFam" id="2.60.120.200:FF:000141">
    <property type="entry name" value="L-type lectin-domain containing receptor kinase VIII.1"/>
    <property type="match status" value="1"/>
</dbReference>
<evidence type="ECO:0000256" key="4">
    <source>
        <dbReference type="ARBA" id="ARBA00012513"/>
    </source>
</evidence>
<evidence type="ECO:0000256" key="8">
    <source>
        <dbReference type="ARBA" id="ARBA00022692"/>
    </source>
</evidence>
<dbReference type="PROSITE" id="PS00307">
    <property type="entry name" value="LECTIN_LEGUME_BETA"/>
    <property type="match status" value="1"/>
</dbReference>
<gene>
    <name evidence="22" type="ORF">ZIOFF_016659</name>
</gene>
<keyword evidence="23" id="KW-1185">Reference proteome</keyword>
<evidence type="ECO:0000256" key="6">
    <source>
        <dbReference type="ARBA" id="ARBA00022527"/>
    </source>
</evidence>
<comment type="subcellular location">
    <subcellularLocation>
        <location evidence="1">Cell membrane</location>
        <topology evidence="1">Single-pass type I membrane protein</topology>
    </subcellularLocation>
</comment>
<comment type="similarity">
    <text evidence="3">In the C-terminal section; belongs to the protein kinase superfamily. Ser/Thr protein kinase family.</text>
</comment>
<evidence type="ECO:0000256" key="12">
    <source>
        <dbReference type="ARBA" id="ARBA00022777"/>
    </source>
</evidence>
<evidence type="ECO:0000256" key="2">
    <source>
        <dbReference type="ARBA" id="ARBA00008536"/>
    </source>
</evidence>
<dbReference type="PROSITE" id="PS00107">
    <property type="entry name" value="PROTEIN_KINASE_ATP"/>
    <property type="match status" value="1"/>
</dbReference>
<evidence type="ECO:0000256" key="13">
    <source>
        <dbReference type="ARBA" id="ARBA00022840"/>
    </source>
</evidence>
<feature type="compositionally biased region" description="Low complexity" evidence="18">
    <location>
        <begin position="731"/>
        <end position="741"/>
    </location>
</feature>
<feature type="compositionally biased region" description="Gly residues" evidence="18">
    <location>
        <begin position="744"/>
        <end position="754"/>
    </location>
</feature>
<evidence type="ECO:0000256" key="20">
    <source>
        <dbReference type="SAM" id="SignalP"/>
    </source>
</evidence>
<comment type="caution">
    <text evidence="22">The sequence shown here is derived from an EMBL/GenBank/DDBJ whole genome shotgun (WGS) entry which is preliminary data.</text>
</comment>
<dbReference type="EMBL" id="JACMSC010000004">
    <property type="protein sequence ID" value="KAG6526658.1"/>
    <property type="molecule type" value="Genomic_DNA"/>
</dbReference>
<protein>
    <recommendedName>
        <fullName evidence="4">non-specific serine/threonine protein kinase</fullName>
        <ecNumber evidence="4">2.7.11.1</ecNumber>
    </recommendedName>
</protein>
<feature type="domain" description="Protein kinase" evidence="21">
    <location>
        <begin position="397"/>
        <end position="693"/>
    </location>
</feature>
<dbReference type="InterPro" id="IPR019825">
    <property type="entry name" value="Lectin_legB_Mn/Ca_BS"/>
</dbReference>
<evidence type="ECO:0000259" key="21">
    <source>
        <dbReference type="PROSITE" id="PS50011"/>
    </source>
</evidence>
<proteinExistence type="inferred from homology"/>
<dbReference type="AlphaFoldDB" id="A0A8J5HFU9"/>
<name>A0A8J5HFU9_ZINOF</name>
<dbReference type="GO" id="GO:0004674">
    <property type="term" value="F:protein serine/threonine kinase activity"/>
    <property type="evidence" value="ECO:0007669"/>
    <property type="project" value="UniProtKB-KW"/>
</dbReference>
<dbReference type="GO" id="GO:0030246">
    <property type="term" value="F:carbohydrate binding"/>
    <property type="evidence" value="ECO:0007669"/>
    <property type="project" value="UniProtKB-KW"/>
</dbReference>
<feature type="signal peptide" evidence="20">
    <location>
        <begin position="1"/>
        <end position="27"/>
    </location>
</feature>
<evidence type="ECO:0000256" key="3">
    <source>
        <dbReference type="ARBA" id="ARBA00010217"/>
    </source>
</evidence>
<evidence type="ECO:0000256" key="11">
    <source>
        <dbReference type="ARBA" id="ARBA00022741"/>
    </source>
</evidence>
<keyword evidence="11 17" id="KW-0547">Nucleotide-binding</keyword>
<reference evidence="22 23" key="1">
    <citation type="submission" date="2020-08" db="EMBL/GenBank/DDBJ databases">
        <title>Plant Genome Project.</title>
        <authorList>
            <person name="Zhang R.-G."/>
        </authorList>
    </citation>
    <scope>NUCLEOTIDE SEQUENCE [LARGE SCALE GENOMIC DNA]</scope>
    <source>
        <tissue evidence="22">Rhizome</tissue>
    </source>
</reference>
<dbReference type="FunFam" id="1.10.510.10:FF:000342">
    <property type="entry name" value="L-type lectin-domain containing receptor kinase VIII.1"/>
    <property type="match status" value="1"/>
</dbReference>
<keyword evidence="14 19" id="KW-1133">Transmembrane helix</keyword>
<evidence type="ECO:0000256" key="10">
    <source>
        <dbReference type="ARBA" id="ARBA00022734"/>
    </source>
</evidence>
<evidence type="ECO:0000256" key="15">
    <source>
        <dbReference type="ARBA" id="ARBA00023136"/>
    </source>
</evidence>
<evidence type="ECO:0000256" key="17">
    <source>
        <dbReference type="PROSITE-ProRule" id="PRU10141"/>
    </source>
</evidence>
<comment type="similarity">
    <text evidence="2">In the N-terminal section; belongs to the leguminous lectin family.</text>
</comment>
<keyword evidence="5" id="KW-1003">Cell membrane</keyword>
<evidence type="ECO:0000256" key="7">
    <source>
        <dbReference type="ARBA" id="ARBA00022679"/>
    </source>
</evidence>
<evidence type="ECO:0000256" key="16">
    <source>
        <dbReference type="ARBA" id="ARBA00023180"/>
    </source>
</evidence>
<keyword evidence="13 17" id="KW-0067">ATP-binding</keyword>
<dbReference type="GO" id="GO:0005886">
    <property type="term" value="C:plasma membrane"/>
    <property type="evidence" value="ECO:0007669"/>
    <property type="project" value="UniProtKB-SubCell"/>
</dbReference>
<dbReference type="InterPro" id="IPR050528">
    <property type="entry name" value="L-type_Lectin-RKs"/>
</dbReference>
<keyword evidence="6" id="KW-0723">Serine/threonine-protein kinase</keyword>
<dbReference type="InterPro" id="IPR008271">
    <property type="entry name" value="Ser/Thr_kinase_AS"/>
</dbReference>
<evidence type="ECO:0000256" key="18">
    <source>
        <dbReference type="SAM" id="MobiDB-lite"/>
    </source>
</evidence>
<feature type="transmembrane region" description="Helical" evidence="19">
    <location>
        <begin position="334"/>
        <end position="359"/>
    </location>
</feature>
<dbReference type="Pfam" id="PF00069">
    <property type="entry name" value="Pkinase"/>
    <property type="match status" value="1"/>
</dbReference>
<keyword evidence="15 19" id="KW-0472">Membrane</keyword>
<dbReference type="Pfam" id="PF00139">
    <property type="entry name" value="Lectin_legB"/>
    <property type="match status" value="1"/>
</dbReference>
<dbReference type="Proteomes" id="UP000734854">
    <property type="component" value="Unassembled WGS sequence"/>
</dbReference>
<dbReference type="PANTHER" id="PTHR27007">
    <property type="match status" value="1"/>
</dbReference>
<sequence length="754" mass="80348">MLFPRLIVLLPVVVLLVSAWTVRCGEAVEFNFRSLTLGSLKLIGDAHLKNNSIRLSRDLPVPNSGAGRALYAEPVRVRHPTTRLALPFSTFFSFSVVDLNPSSDGGGLAFLLAPDDDSVGDAGGFLGLFNATPGGSPDVDTASVVAVEFDTNMDVEFEDINGNHVGVDLGSLVSARAADLDSTAIDLKSGDLINAWIEYGGASAGGLLEVFVSYSTPRPVVPVLSFEVDLGKYLNEFAFVGFSGSTQGSTEIHSVEWWSFSSPSIDAAPPSTPPSLPLPPPAPPIFPFSVSPPPPSLAASAPLPIVAQGPSIGTVRPSSGSPCQNNGLCRQGPAAVAGVATAGAFVVAAAVAGVGFWVFTRRSKSPKRWESLAGTSEIVNNPREFSYRMLLIATRNFDPDRIIGHGAFGTVYKGIIAETGAMVAVKRCIQNGSSTSDQLAREEFLSELSIIAGLRHRNLVRLQGWCHEKGEILLVYDYMIHGSLDKALFDPEAVPLGWRHRRKILTGVASALAYLHRECDRQVIHRDVKSSNVMLDEGYHARLGDFGLARQVEHDKSPDATVTAGTMGYLAPEYLLTGRATEKTDVFSFGAVVLEVACGRRPIDGDNDNNPTIGGAGSSIRRCSNLVEWVWGLHGDGRILEAVDPRLEGEFDEGEMRRLLLVGLACSSPDSLTRPAMRNVVQMLNGEADPPFVPASKPSMGFSTNQQLLLSLQDSVSDYNAMGLSLSMYSSSSSSSLRSTLRCGGTGTGTGDEP</sequence>
<keyword evidence="8 19" id="KW-0812">Transmembrane</keyword>
<keyword evidence="7" id="KW-0808">Transferase</keyword>
<evidence type="ECO:0000313" key="22">
    <source>
        <dbReference type="EMBL" id="KAG6526658.1"/>
    </source>
</evidence>
<dbReference type="InterPro" id="IPR001220">
    <property type="entry name" value="Legume_lectin_dom"/>
</dbReference>
<feature type="region of interest" description="Disordered" evidence="18">
    <location>
        <begin position="731"/>
        <end position="754"/>
    </location>
</feature>
<keyword evidence="16" id="KW-0325">Glycoprotein</keyword>
<evidence type="ECO:0000256" key="14">
    <source>
        <dbReference type="ARBA" id="ARBA00022989"/>
    </source>
</evidence>
<dbReference type="InterPro" id="IPR017441">
    <property type="entry name" value="Protein_kinase_ATP_BS"/>
</dbReference>
<evidence type="ECO:0000256" key="9">
    <source>
        <dbReference type="ARBA" id="ARBA00022729"/>
    </source>
</evidence>
<feature type="binding site" evidence="17">
    <location>
        <position position="426"/>
    </location>
    <ligand>
        <name>ATP</name>
        <dbReference type="ChEBI" id="CHEBI:30616"/>
    </ligand>
</feature>
<keyword evidence="12" id="KW-0418">Kinase</keyword>
<organism evidence="22 23">
    <name type="scientific">Zingiber officinale</name>
    <name type="common">Ginger</name>
    <name type="synonym">Amomum zingiber</name>
    <dbReference type="NCBI Taxonomy" id="94328"/>
    <lineage>
        <taxon>Eukaryota</taxon>
        <taxon>Viridiplantae</taxon>
        <taxon>Streptophyta</taxon>
        <taxon>Embryophyta</taxon>
        <taxon>Tracheophyta</taxon>
        <taxon>Spermatophyta</taxon>
        <taxon>Magnoliopsida</taxon>
        <taxon>Liliopsida</taxon>
        <taxon>Zingiberales</taxon>
        <taxon>Zingiberaceae</taxon>
        <taxon>Zingiber</taxon>
    </lineage>
</organism>
<dbReference type="CDD" id="cd06899">
    <property type="entry name" value="lectin_legume_LecRK_Arcelin_ConA"/>
    <property type="match status" value="1"/>
</dbReference>
<evidence type="ECO:0000256" key="19">
    <source>
        <dbReference type="SAM" id="Phobius"/>
    </source>
</evidence>
<evidence type="ECO:0000256" key="1">
    <source>
        <dbReference type="ARBA" id="ARBA00004251"/>
    </source>
</evidence>
<evidence type="ECO:0000313" key="23">
    <source>
        <dbReference type="Proteomes" id="UP000734854"/>
    </source>
</evidence>
<feature type="chain" id="PRO_5035252551" description="non-specific serine/threonine protein kinase" evidence="20">
    <location>
        <begin position="28"/>
        <end position="754"/>
    </location>
</feature>
<dbReference type="PROSITE" id="PS50011">
    <property type="entry name" value="PROTEIN_KINASE_DOM"/>
    <property type="match status" value="1"/>
</dbReference>
<keyword evidence="9 20" id="KW-0732">Signal</keyword>
<evidence type="ECO:0000256" key="5">
    <source>
        <dbReference type="ARBA" id="ARBA00022475"/>
    </source>
</evidence>
<dbReference type="CDD" id="cd14066">
    <property type="entry name" value="STKc_IRAK"/>
    <property type="match status" value="1"/>
</dbReference>
<dbReference type="PROSITE" id="PS00108">
    <property type="entry name" value="PROTEIN_KINASE_ST"/>
    <property type="match status" value="1"/>
</dbReference>
<dbReference type="EC" id="2.7.11.1" evidence="4"/>
<dbReference type="InterPro" id="IPR000719">
    <property type="entry name" value="Prot_kinase_dom"/>
</dbReference>
<dbReference type="SMART" id="SM00220">
    <property type="entry name" value="S_TKc"/>
    <property type="match status" value="1"/>
</dbReference>
<dbReference type="OrthoDB" id="2019747at2759"/>
<keyword evidence="10" id="KW-0430">Lectin</keyword>